<keyword evidence="3" id="KW-1185">Reference proteome</keyword>
<dbReference type="InterPro" id="IPR050483">
    <property type="entry name" value="CoA-transferase_III_domain"/>
</dbReference>
<sequence>MFKPYEGIRVLDLSQGIAGPTCAGMLAQGGADVIKVEPPAGDWARLVSEPKDGENALSISANLGKRAICVDASKPAGRALLKRLAMQCDVIVESFRPGVVKRLGLDYETIAKEKPDIIYTSVSGFGPDGPYVERPGTDSVLQALTGMMYMNADGGEPRRVAMYLVDATAAVYAAHATAGALLRQARKGEGHHVNISLMHVAATLQSVPILEYMIRKGGPRLPALVPGGIYPTQDGLLMAASLRDDMFISLAKAIGREDWASDPSLATTALRAKRGDELNAGLGEALKHNTTAYWFKRFEEFSVLSAPVQNFAQLVADPQAQHAGFFANVNSPAYGALPLALMPESSFIGQDDYRAPPRVGEHTDEVLAEFGIADAERTKFAEEKITIQG</sequence>
<dbReference type="EMBL" id="AP014946">
    <property type="protein sequence ID" value="BAT61349.1"/>
    <property type="molecule type" value="Genomic_DNA"/>
</dbReference>
<evidence type="ECO:0000256" key="1">
    <source>
        <dbReference type="ARBA" id="ARBA00022679"/>
    </source>
</evidence>
<dbReference type="InterPro" id="IPR044855">
    <property type="entry name" value="CoA-Trfase_III_dom3_sf"/>
</dbReference>
<dbReference type="AlphaFoldDB" id="A0A0S3PZI3"/>
<name>A0A0S3PZI3_9BRAD</name>
<gene>
    <name evidence="2" type="primary">fldA_3</name>
    <name evidence="2" type="ORF">GJW-30_1_03906</name>
</gene>
<dbReference type="Gene3D" id="3.40.50.10540">
    <property type="entry name" value="Crotonobetainyl-coa:carnitine coa-transferase, domain 1"/>
    <property type="match status" value="1"/>
</dbReference>
<dbReference type="Proteomes" id="UP000236884">
    <property type="component" value="Chromosome"/>
</dbReference>
<dbReference type="OrthoDB" id="7457784at2"/>
<dbReference type="Gene3D" id="3.30.1540.10">
    <property type="entry name" value="formyl-coa transferase, domain 3"/>
    <property type="match status" value="1"/>
</dbReference>
<evidence type="ECO:0000313" key="3">
    <source>
        <dbReference type="Proteomes" id="UP000236884"/>
    </source>
</evidence>
<protein>
    <submittedName>
        <fullName evidence="2">E-cinnamoyl-CoA:R-phenyllactate CoA transferase</fullName>
        <ecNumber evidence="2">2.8.3.17</ecNumber>
    </submittedName>
</protein>
<dbReference type="InterPro" id="IPR023606">
    <property type="entry name" value="CoA-Trfase_III_dom_1_sf"/>
</dbReference>
<dbReference type="RefSeq" id="WP_096358058.1">
    <property type="nucleotide sequence ID" value="NZ_AP014946.1"/>
</dbReference>
<proteinExistence type="predicted"/>
<dbReference type="EC" id="2.8.3.17" evidence="2"/>
<dbReference type="InterPro" id="IPR003673">
    <property type="entry name" value="CoA-Trfase_fam_III"/>
</dbReference>
<dbReference type="PANTHER" id="PTHR48207">
    <property type="entry name" value="SUCCINATE--HYDROXYMETHYLGLUTARATE COA-TRANSFERASE"/>
    <property type="match status" value="1"/>
</dbReference>
<dbReference type="SUPFAM" id="SSF89796">
    <property type="entry name" value="CoA-transferase family III (CaiB/BaiF)"/>
    <property type="match status" value="1"/>
</dbReference>
<keyword evidence="1 2" id="KW-0808">Transferase</keyword>
<reference evidence="2 3" key="1">
    <citation type="submission" date="2015-08" db="EMBL/GenBank/DDBJ databases">
        <title>Investigation of the bacterial diversity of lava forest soil.</title>
        <authorList>
            <person name="Lee J.S."/>
        </authorList>
    </citation>
    <scope>NUCLEOTIDE SEQUENCE [LARGE SCALE GENOMIC DNA]</scope>
    <source>
        <strain evidence="2 3">GJW-30</strain>
    </source>
</reference>
<accession>A0A0S3PZI3</accession>
<dbReference type="KEGG" id="vgo:GJW-30_1_03906"/>
<organism evidence="2 3">
    <name type="scientific">Variibacter gotjawalensis</name>
    <dbReference type="NCBI Taxonomy" id="1333996"/>
    <lineage>
        <taxon>Bacteria</taxon>
        <taxon>Pseudomonadati</taxon>
        <taxon>Pseudomonadota</taxon>
        <taxon>Alphaproteobacteria</taxon>
        <taxon>Hyphomicrobiales</taxon>
        <taxon>Nitrobacteraceae</taxon>
        <taxon>Variibacter</taxon>
    </lineage>
</organism>
<dbReference type="PANTHER" id="PTHR48207:SF4">
    <property type="entry name" value="BLL6097 PROTEIN"/>
    <property type="match status" value="1"/>
</dbReference>
<evidence type="ECO:0000313" key="2">
    <source>
        <dbReference type="EMBL" id="BAT61349.1"/>
    </source>
</evidence>
<dbReference type="Pfam" id="PF02515">
    <property type="entry name" value="CoA_transf_3"/>
    <property type="match status" value="1"/>
</dbReference>
<dbReference type="GO" id="GO:0043785">
    <property type="term" value="F:cinnamoyl-CoA:phenyllactate CoA-transferase activity"/>
    <property type="evidence" value="ECO:0007669"/>
    <property type="project" value="UniProtKB-EC"/>
</dbReference>